<dbReference type="InterPro" id="IPR007197">
    <property type="entry name" value="rSAM"/>
</dbReference>
<dbReference type="PROSITE" id="PS51918">
    <property type="entry name" value="RADICAL_SAM"/>
    <property type="match status" value="1"/>
</dbReference>
<dbReference type="InterPro" id="IPR016431">
    <property type="entry name" value="Pyrv-formate_lyase-activ_prd"/>
</dbReference>
<evidence type="ECO:0000256" key="1">
    <source>
        <dbReference type="ARBA" id="ARBA00001966"/>
    </source>
</evidence>
<keyword evidence="3" id="KW-0949">S-adenosyl-L-methionine</keyword>
<evidence type="ECO:0000256" key="2">
    <source>
        <dbReference type="ARBA" id="ARBA00022485"/>
    </source>
</evidence>
<dbReference type="SUPFAM" id="SSF102114">
    <property type="entry name" value="Radical SAM enzymes"/>
    <property type="match status" value="1"/>
</dbReference>
<dbReference type="SFLD" id="SFLDS00029">
    <property type="entry name" value="Radical_SAM"/>
    <property type="match status" value="1"/>
</dbReference>
<dbReference type="InterPro" id="IPR034457">
    <property type="entry name" value="Organic_radical-activating"/>
</dbReference>
<dbReference type="InterPro" id="IPR027596">
    <property type="entry name" value="AmmeMemoSam_rS"/>
</dbReference>
<dbReference type="EMBL" id="CP146256">
    <property type="protein sequence ID" value="XAH76299.1"/>
    <property type="molecule type" value="Genomic_DNA"/>
</dbReference>
<dbReference type="InterPro" id="IPR006638">
    <property type="entry name" value="Elp3/MiaA/NifB-like_rSAM"/>
</dbReference>
<keyword evidence="9" id="KW-1185">Reference proteome</keyword>
<dbReference type="CDD" id="cd01335">
    <property type="entry name" value="Radical_SAM"/>
    <property type="match status" value="1"/>
</dbReference>
<evidence type="ECO:0000256" key="6">
    <source>
        <dbReference type="ARBA" id="ARBA00023014"/>
    </source>
</evidence>
<dbReference type="InterPro" id="IPR013785">
    <property type="entry name" value="Aldolase_TIM"/>
</dbReference>
<dbReference type="PANTHER" id="PTHR30352:SF5">
    <property type="entry name" value="PYRUVATE FORMATE-LYASE 1-ACTIVATING ENZYME"/>
    <property type="match status" value="1"/>
</dbReference>
<dbReference type="PIRSF" id="PIRSF004869">
    <property type="entry name" value="PflX_prd"/>
    <property type="match status" value="1"/>
</dbReference>
<dbReference type="Proteomes" id="UP001451571">
    <property type="component" value="Chromosome"/>
</dbReference>
<accession>A0ABZ3F165</accession>
<evidence type="ECO:0000256" key="4">
    <source>
        <dbReference type="ARBA" id="ARBA00022723"/>
    </source>
</evidence>
<gene>
    <name evidence="8" type="primary">amrS</name>
    <name evidence="8" type="ORF">V6984_11230</name>
</gene>
<reference evidence="8 9" key="1">
    <citation type="submission" date="2024-02" db="EMBL/GenBank/DDBJ databases">
        <title>Bacterial strain from lacustrine sediment.</title>
        <authorList>
            <person name="Petit C."/>
            <person name="Fadhlaoui K."/>
        </authorList>
    </citation>
    <scope>NUCLEOTIDE SEQUENCE [LARGE SCALE GENOMIC DNA]</scope>
    <source>
        <strain evidence="8 9">IPX-CK</strain>
    </source>
</reference>
<dbReference type="InterPro" id="IPR058240">
    <property type="entry name" value="rSAM_sf"/>
</dbReference>
<keyword evidence="6" id="KW-0411">Iron-sulfur</keyword>
<organism evidence="8 9">
    <name type="scientific">Kineothrix sedimenti</name>
    <dbReference type="NCBI Taxonomy" id="3123317"/>
    <lineage>
        <taxon>Bacteria</taxon>
        <taxon>Bacillati</taxon>
        <taxon>Bacillota</taxon>
        <taxon>Clostridia</taxon>
        <taxon>Lachnospirales</taxon>
        <taxon>Lachnospiraceae</taxon>
        <taxon>Kineothrix</taxon>
    </lineage>
</organism>
<evidence type="ECO:0000256" key="3">
    <source>
        <dbReference type="ARBA" id="ARBA00022691"/>
    </source>
</evidence>
<dbReference type="RefSeq" id="WP_342759872.1">
    <property type="nucleotide sequence ID" value="NZ_CP146256.1"/>
</dbReference>
<comment type="cofactor">
    <cofactor evidence="1">
        <name>[4Fe-4S] cluster</name>
        <dbReference type="ChEBI" id="CHEBI:49883"/>
    </cofactor>
</comment>
<keyword evidence="2" id="KW-0004">4Fe-4S</keyword>
<dbReference type="PANTHER" id="PTHR30352">
    <property type="entry name" value="PYRUVATE FORMATE-LYASE-ACTIVATING ENZYME"/>
    <property type="match status" value="1"/>
</dbReference>
<keyword evidence="4" id="KW-0479">Metal-binding</keyword>
<proteinExistence type="predicted"/>
<protein>
    <submittedName>
        <fullName evidence="8">AmmeMemoRadiSam system radical SAM enzyme</fullName>
    </submittedName>
</protein>
<dbReference type="Pfam" id="PF04055">
    <property type="entry name" value="Radical_SAM"/>
    <property type="match status" value="1"/>
</dbReference>
<feature type="domain" description="Radical SAM core" evidence="7">
    <location>
        <begin position="55"/>
        <end position="272"/>
    </location>
</feature>
<dbReference type="Gene3D" id="3.20.20.70">
    <property type="entry name" value="Aldolase class I"/>
    <property type="match status" value="1"/>
</dbReference>
<dbReference type="SFLD" id="SFLDG01101">
    <property type="entry name" value="Uncharacterised_Radical_SAM_Su"/>
    <property type="match status" value="1"/>
</dbReference>
<keyword evidence="5" id="KW-0408">Iron</keyword>
<evidence type="ECO:0000313" key="8">
    <source>
        <dbReference type="EMBL" id="XAH76299.1"/>
    </source>
</evidence>
<dbReference type="SMART" id="SM00729">
    <property type="entry name" value="Elp3"/>
    <property type="match status" value="1"/>
</dbReference>
<evidence type="ECO:0000256" key="5">
    <source>
        <dbReference type="ARBA" id="ARBA00023004"/>
    </source>
</evidence>
<dbReference type="NCBIfam" id="TIGR04337">
    <property type="entry name" value="AmmeMemoSam_rS"/>
    <property type="match status" value="1"/>
</dbReference>
<evidence type="ECO:0000313" key="9">
    <source>
        <dbReference type="Proteomes" id="UP001451571"/>
    </source>
</evidence>
<evidence type="ECO:0000259" key="7">
    <source>
        <dbReference type="PROSITE" id="PS51918"/>
    </source>
</evidence>
<name>A0ABZ3F165_9FIRM</name>
<sequence length="275" mass="30885">MKTVCPVCMHHCTIEEGKTGLCRARSNENGRIVCTNYGKITSYALDPIEKKPLRRFFPGSKILSVGSYGCNLSCGFCQNHGISMVKEEEADYGILMPEELVNEALAYTEKGNIGIAYTYNEPLIGYEYVRDCAKLARKNGLKNVIVTNGCAELEVLEELLPYTDAFNIDLKGFTEHFYKNVGGSLSMVKAFIERAAKESHVEVTTLIIPGENDDVKEIKQAVSWLASIDENIPYHVSRFFPMWEMKDKEATGIETVYSLAKTAREHLKYVYEGNC</sequence>